<dbReference type="GO" id="GO:0005634">
    <property type="term" value="C:nucleus"/>
    <property type="evidence" value="ECO:0007669"/>
    <property type="project" value="InterPro"/>
</dbReference>
<feature type="region of interest" description="Disordered" evidence="1">
    <location>
        <begin position="68"/>
        <end position="87"/>
    </location>
</feature>
<dbReference type="InterPro" id="IPR029293">
    <property type="entry name" value="RHNO1"/>
</dbReference>
<evidence type="ECO:0000313" key="2">
    <source>
        <dbReference type="Ensembl" id="ENSCSEP00000011901.1"/>
    </source>
</evidence>
<dbReference type="RefSeq" id="XP_008313850.1">
    <property type="nucleotide sequence ID" value="XM_008315628.3"/>
</dbReference>
<organism evidence="2 3">
    <name type="scientific">Cynoglossus semilaevis</name>
    <name type="common">Tongue sole</name>
    <dbReference type="NCBI Taxonomy" id="244447"/>
    <lineage>
        <taxon>Eukaryota</taxon>
        <taxon>Metazoa</taxon>
        <taxon>Chordata</taxon>
        <taxon>Craniata</taxon>
        <taxon>Vertebrata</taxon>
        <taxon>Euteleostomi</taxon>
        <taxon>Actinopterygii</taxon>
        <taxon>Neopterygii</taxon>
        <taxon>Teleostei</taxon>
        <taxon>Neoteleostei</taxon>
        <taxon>Acanthomorphata</taxon>
        <taxon>Carangaria</taxon>
        <taxon>Pleuronectiformes</taxon>
        <taxon>Pleuronectoidei</taxon>
        <taxon>Cynoglossidae</taxon>
        <taxon>Cynoglossinae</taxon>
        <taxon>Cynoglossus</taxon>
    </lineage>
</organism>
<keyword evidence="3" id="KW-1185">Reference proteome</keyword>
<evidence type="ECO:0000256" key="1">
    <source>
        <dbReference type="SAM" id="MobiDB-lite"/>
    </source>
</evidence>
<dbReference type="STRING" id="244447.ENSCSEP00000011901"/>
<dbReference type="Proteomes" id="UP000265120">
    <property type="component" value="Chromosome 8"/>
</dbReference>
<feature type="compositionally biased region" description="Polar residues" evidence="1">
    <location>
        <begin position="78"/>
        <end position="87"/>
    </location>
</feature>
<protein>
    <submittedName>
        <fullName evidence="2">RAD9-HUS1-RAD1 interacting nuclear orphan 1</fullName>
    </submittedName>
</protein>
<reference evidence="2" key="2">
    <citation type="submission" date="2025-08" db="UniProtKB">
        <authorList>
            <consortium name="Ensembl"/>
        </authorList>
    </citation>
    <scope>IDENTIFICATION</scope>
</reference>
<dbReference type="CTD" id="83695"/>
<dbReference type="PANTHER" id="PTHR35541">
    <property type="entry name" value="RAD9, HUS1, RAD1-INTERACTING NUCLEAR ORPHAN PROTEIN 1"/>
    <property type="match status" value="1"/>
</dbReference>
<dbReference type="InParanoid" id="A0A3P8VF96"/>
<dbReference type="OrthoDB" id="9942438at2759"/>
<dbReference type="FunCoup" id="A0A3P8VF96">
    <property type="interactions" value="967"/>
</dbReference>
<dbReference type="GeneID" id="103382738"/>
<dbReference type="GO" id="GO:0071479">
    <property type="term" value="P:cellular response to ionizing radiation"/>
    <property type="evidence" value="ECO:0007669"/>
    <property type="project" value="InterPro"/>
</dbReference>
<dbReference type="Pfam" id="PF15319">
    <property type="entry name" value="RHINO"/>
    <property type="match status" value="1"/>
</dbReference>
<dbReference type="KEGG" id="csem:103382738"/>
<dbReference type="GeneTree" id="ENSGT00730000112347"/>
<dbReference type="GO" id="GO:0000077">
    <property type="term" value="P:DNA damage checkpoint signaling"/>
    <property type="evidence" value="ECO:0007669"/>
    <property type="project" value="InterPro"/>
</dbReference>
<dbReference type="GO" id="GO:0005694">
    <property type="term" value="C:chromosome"/>
    <property type="evidence" value="ECO:0007669"/>
    <property type="project" value="TreeGrafter"/>
</dbReference>
<dbReference type="Ensembl" id="ENSCSET00000012042.1">
    <property type="protein sequence ID" value="ENSCSEP00000011901.1"/>
    <property type="gene ID" value="ENSCSEG00000007677.1"/>
</dbReference>
<proteinExistence type="predicted"/>
<accession>A0A3P8VF96</accession>
<feature type="region of interest" description="Disordered" evidence="1">
    <location>
        <begin position="103"/>
        <end position="126"/>
    </location>
</feature>
<reference evidence="2" key="3">
    <citation type="submission" date="2025-09" db="UniProtKB">
        <authorList>
            <consortium name="Ensembl"/>
        </authorList>
    </citation>
    <scope>IDENTIFICATION</scope>
</reference>
<name>A0A3P8VF96_CYNSE</name>
<dbReference type="PANTHER" id="PTHR35541:SF1">
    <property type="entry name" value="RAD9, HUS1, RAD1-INTERACTING NUCLEAR ORPHAN PROTEIN 1"/>
    <property type="match status" value="1"/>
</dbReference>
<dbReference type="GO" id="GO:0000725">
    <property type="term" value="P:recombinational repair"/>
    <property type="evidence" value="ECO:0007669"/>
    <property type="project" value="TreeGrafter"/>
</dbReference>
<dbReference type="OMA" id="PKHHYGS"/>
<dbReference type="AlphaFoldDB" id="A0A3P8VF96"/>
<evidence type="ECO:0000313" key="3">
    <source>
        <dbReference type="Proteomes" id="UP000265120"/>
    </source>
</evidence>
<sequence>MPRKATKTERPSLQFLQRPQCGARLRNQPEVRAALNPKDFFSETQAHSSSTLHEWVSPQFDSVSLAAVPKGRRGNRKCPSTTSILDHSTQLTKKTSVCKFPSLSFQERSRDQSNQPKRTNSKKALEASRELDLRNNLQESNQTTNIVSSARYIETPKRKSATIRKGNGEKVSDGAASFSRCTDQFRTASLPGETCRIQSNDTSTPASIDLSNAEMSSVGPAPDVDTPKLIQGESNCPSSTTEHCLLARPCTPTCNEPPDILAADSPEEDYGLKVTWRRRKSVMLRLKEQGHLNDSDVLISS</sequence>
<reference evidence="2 3" key="1">
    <citation type="journal article" date="2014" name="Nat. Genet.">
        <title>Whole-genome sequence of a flatfish provides insights into ZW sex chromosome evolution and adaptation to a benthic lifestyle.</title>
        <authorList>
            <person name="Chen S."/>
            <person name="Zhang G."/>
            <person name="Shao C."/>
            <person name="Huang Q."/>
            <person name="Liu G."/>
            <person name="Zhang P."/>
            <person name="Song W."/>
            <person name="An N."/>
            <person name="Chalopin D."/>
            <person name="Volff J.N."/>
            <person name="Hong Y."/>
            <person name="Li Q."/>
            <person name="Sha Z."/>
            <person name="Zhou H."/>
            <person name="Xie M."/>
            <person name="Yu Q."/>
            <person name="Liu Y."/>
            <person name="Xiang H."/>
            <person name="Wang N."/>
            <person name="Wu K."/>
            <person name="Yang C."/>
            <person name="Zhou Q."/>
            <person name="Liao X."/>
            <person name="Yang L."/>
            <person name="Hu Q."/>
            <person name="Zhang J."/>
            <person name="Meng L."/>
            <person name="Jin L."/>
            <person name="Tian Y."/>
            <person name="Lian J."/>
            <person name="Yang J."/>
            <person name="Miao G."/>
            <person name="Liu S."/>
            <person name="Liang Z."/>
            <person name="Yan F."/>
            <person name="Li Y."/>
            <person name="Sun B."/>
            <person name="Zhang H."/>
            <person name="Zhang J."/>
            <person name="Zhu Y."/>
            <person name="Du M."/>
            <person name="Zhao Y."/>
            <person name="Schartl M."/>
            <person name="Tang Q."/>
            <person name="Wang J."/>
        </authorList>
    </citation>
    <scope>NUCLEOTIDE SEQUENCE</scope>
</reference>